<dbReference type="GO" id="GO:0019251">
    <property type="term" value="P:anaerobic cobalamin biosynthetic process"/>
    <property type="evidence" value="ECO:0007669"/>
    <property type="project" value="UniProtKB-UniRule"/>
</dbReference>
<comment type="function">
    <text evidence="5">Catalyzes the methylation of C-1 in cobalt-precorrin-5B to form cobalt-precorrin-6A.</text>
</comment>
<dbReference type="HAMAP" id="MF_00787">
    <property type="entry name" value="CbiD"/>
    <property type="match status" value="1"/>
</dbReference>
<evidence type="ECO:0000256" key="4">
    <source>
        <dbReference type="ARBA" id="ARBA00022691"/>
    </source>
</evidence>
<dbReference type="PIRSF" id="PIRSF026782">
    <property type="entry name" value="CbiD"/>
    <property type="match status" value="1"/>
</dbReference>
<dbReference type="EMBL" id="CABIKM010000011">
    <property type="protein sequence ID" value="VUZ84284.1"/>
    <property type="molecule type" value="Genomic_DNA"/>
</dbReference>
<dbReference type="Proteomes" id="UP000334340">
    <property type="component" value="Unassembled WGS sequence"/>
</dbReference>
<evidence type="ECO:0000256" key="5">
    <source>
        <dbReference type="HAMAP-Rule" id="MF_00787"/>
    </source>
</evidence>
<dbReference type="SUPFAM" id="SSF111342">
    <property type="entry name" value="CbiD-like"/>
    <property type="match status" value="1"/>
</dbReference>
<comment type="catalytic activity">
    <reaction evidence="5">
        <text>Co-precorrin-5B + S-adenosyl-L-methionine = Co-precorrin-6A + S-adenosyl-L-homocysteine</text>
        <dbReference type="Rhea" id="RHEA:26285"/>
        <dbReference type="ChEBI" id="CHEBI:57856"/>
        <dbReference type="ChEBI" id="CHEBI:59789"/>
        <dbReference type="ChEBI" id="CHEBI:60063"/>
        <dbReference type="ChEBI" id="CHEBI:60064"/>
        <dbReference type="EC" id="2.1.1.195"/>
    </reaction>
</comment>
<comment type="pathway">
    <text evidence="5">Cofactor biosynthesis; adenosylcobalamin biosynthesis; cob(II)yrinate a,c-diamide from sirohydrochlorin (anaerobic route): step 6/10.</text>
</comment>
<reference evidence="6 7" key="1">
    <citation type="submission" date="2019-07" db="EMBL/GenBank/DDBJ databases">
        <authorList>
            <person name="Cremers G."/>
        </authorList>
    </citation>
    <scope>NUCLEOTIDE SEQUENCE [LARGE SCALE GENOMIC DNA]</scope>
</reference>
<evidence type="ECO:0000313" key="6">
    <source>
        <dbReference type="EMBL" id="VUZ84284.1"/>
    </source>
</evidence>
<comment type="similarity">
    <text evidence="5">Belongs to the CbiD family.</text>
</comment>
<dbReference type="NCBIfam" id="NF000849">
    <property type="entry name" value="PRK00075.1-1"/>
    <property type="match status" value="1"/>
</dbReference>
<dbReference type="InterPro" id="IPR002748">
    <property type="entry name" value="CbiD"/>
</dbReference>
<accession>A0A564ZG67</accession>
<protein>
    <recommendedName>
        <fullName evidence="5">Cobalt-precorrin-5B C(1)-methyltransferase</fullName>
        <ecNumber evidence="5">2.1.1.195</ecNumber>
    </recommendedName>
    <alternativeName>
        <fullName evidence="5">Cobalt-precorrin-6A synthase</fullName>
    </alternativeName>
</protein>
<dbReference type="GO" id="GO:0032259">
    <property type="term" value="P:methylation"/>
    <property type="evidence" value="ECO:0007669"/>
    <property type="project" value="UniProtKB-KW"/>
</dbReference>
<evidence type="ECO:0000256" key="3">
    <source>
        <dbReference type="ARBA" id="ARBA00022679"/>
    </source>
</evidence>
<sequence length="361" mass="37430">MAESKRGKGLREGYSTGSCAAAAAKAAALLQLTRTAPEAVTINLPIGGRATFRVQQCHLGADWASASIIKDAGDDPDCTHGAEIVAELSLRGEPGIGIEGGAGVGRITKPGLGIAIGQASITRVPRRMISESVGEALALGGYGGARVLITVPHGEELAKRTMNTRLGIVGGISILGTSGIVKPYSTAAYKVSIVQAIDVATAIGLDEVVLTTGGRSEEYAMRHFRLREEAFVQMGDWVGFALTYLAKKRIGKVSIAGMIGKLSKVANGDLHTHASRSDVDLDGLAALAASCGADAETMQAVRRSNTAREAQEIVLAQDVVGFFDQVAERVAGRCHAYVKGAFTVQCILTDSDGAVLGRATA</sequence>
<keyword evidence="3 5" id="KW-0808">Transferase</keyword>
<dbReference type="Pfam" id="PF01888">
    <property type="entry name" value="CbiD"/>
    <property type="match status" value="1"/>
</dbReference>
<keyword evidence="1 5" id="KW-0169">Cobalamin biosynthesis</keyword>
<dbReference type="InterPro" id="IPR036074">
    <property type="entry name" value="CbiD_sf"/>
</dbReference>
<proteinExistence type="inferred from homology"/>
<evidence type="ECO:0000256" key="1">
    <source>
        <dbReference type="ARBA" id="ARBA00022573"/>
    </source>
</evidence>
<dbReference type="GO" id="GO:0043780">
    <property type="term" value="F:cobalt-precorrin-5B C1-methyltransferase activity"/>
    <property type="evidence" value="ECO:0007669"/>
    <property type="project" value="RHEA"/>
</dbReference>
<dbReference type="EC" id="2.1.1.195" evidence="5"/>
<dbReference type="Gene3D" id="3.30.2110.10">
    <property type="entry name" value="CbiD-like"/>
    <property type="match status" value="1"/>
</dbReference>
<dbReference type="PANTHER" id="PTHR35863:SF1">
    <property type="entry name" value="COBALT-PRECORRIN-5B C(1)-METHYLTRANSFERASE"/>
    <property type="match status" value="1"/>
</dbReference>
<dbReference type="UniPathway" id="UPA00148">
    <property type="reaction ID" value="UER00227"/>
</dbReference>
<keyword evidence="4 5" id="KW-0949">S-adenosyl-L-methionine</keyword>
<organism evidence="6 7">
    <name type="scientific">Candidatus Methylomirabilis lanthanidiphila</name>
    <dbReference type="NCBI Taxonomy" id="2211376"/>
    <lineage>
        <taxon>Bacteria</taxon>
        <taxon>Candidatus Methylomirabilota</taxon>
        <taxon>Candidatus Methylomirabilia</taxon>
        <taxon>Candidatus Methylomirabilales</taxon>
        <taxon>Candidatus Methylomirabilaceae</taxon>
        <taxon>Candidatus Methylomirabilis</taxon>
    </lineage>
</organism>
<name>A0A564ZG67_9BACT</name>
<keyword evidence="2 5" id="KW-0489">Methyltransferase</keyword>
<dbReference type="NCBIfam" id="TIGR00312">
    <property type="entry name" value="cbiD"/>
    <property type="match status" value="1"/>
</dbReference>
<dbReference type="AlphaFoldDB" id="A0A564ZG67"/>
<gene>
    <name evidence="5" type="primary">cbiD</name>
    <name evidence="6" type="ORF">MELA_00655</name>
</gene>
<evidence type="ECO:0000313" key="7">
    <source>
        <dbReference type="Proteomes" id="UP000334340"/>
    </source>
</evidence>
<keyword evidence="7" id="KW-1185">Reference proteome</keyword>
<evidence type="ECO:0000256" key="2">
    <source>
        <dbReference type="ARBA" id="ARBA00022603"/>
    </source>
</evidence>
<dbReference type="PANTHER" id="PTHR35863">
    <property type="entry name" value="COBALT-PRECORRIN-5B C(1)-METHYLTRANSFERASE"/>
    <property type="match status" value="1"/>
</dbReference>